<name>A0A1R3K8H7_COCAP</name>
<evidence type="ECO:0000313" key="2">
    <source>
        <dbReference type="EMBL" id="OMP03366.1"/>
    </source>
</evidence>
<sequence length="142" mass="16433">MYHFRVIDALVNPERPVAVRVNWTVEEEGNLLDCVLTVPNVNQFLSGIDYRRLEQLFNQICPGKNLGRVAISGKLKAFKRDFIHASEMLANGFTFNNETKMVEGPKELWEAWLQQHDAHARLKIKAIPHFNVLQVIFNPRLH</sequence>
<dbReference type="OrthoDB" id="1937691at2759"/>
<feature type="domain" description="Myb/SANT-like" evidence="1">
    <location>
        <begin position="23"/>
        <end position="111"/>
    </location>
</feature>
<comment type="caution">
    <text evidence="2">The sequence shown here is derived from an EMBL/GenBank/DDBJ whole genome shotgun (WGS) entry which is preliminary data.</text>
</comment>
<evidence type="ECO:0000259" key="1">
    <source>
        <dbReference type="Pfam" id="PF12776"/>
    </source>
</evidence>
<reference evidence="2 3" key="1">
    <citation type="submission" date="2013-09" db="EMBL/GenBank/DDBJ databases">
        <title>Corchorus capsularis genome sequencing.</title>
        <authorList>
            <person name="Alam M."/>
            <person name="Haque M.S."/>
            <person name="Islam M.S."/>
            <person name="Emdad E.M."/>
            <person name="Islam M.M."/>
            <person name="Ahmed B."/>
            <person name="Halim A."/>
            <person name="Hossen Q.M.M."/>
            <person name="Hossain M.Z."/>
            <person name="Ahmed R."/>
            <person name="Khan M.M."/>
            <person name="Islam R."/>
            <person name="Rashid M.M."/>
            <person name="Khan S.A."/>
            <person name="Rahman M.S."/>
            <person name="Alam M."/>
        </authorList>
    </citation>
    <scope>NUCLEOTIDE SEQUENCE [LARGE SCALE GENOMIC DNA]</scope>
    <source>
        <strain evidence="3">cv. CVL-1</strain>
        <tissue evidence="2">Whole seedling</tissue>
    </source>
</reference>
<protein>
    <recommendedName>
        <fullName evidence="1">Myb/SANT-like domain-containing protein</fullName>
    </recommendedName>
</protein>
<dbReference type="AlphaFoldDB" id="A0A1R3K8H7"/>
<organism evidence="2 3">
    <name type="scientific">Corchorus capsularis</name>
    <name type="common">Jute</name>
    <dbReference type="NCBI Taxonomy" id="210143"/>
    <lineage>
        <taxon>Eukaryota</taxon>
        <taxon>Viridiplantae</taxon>
        <taxon>Streptophyta</taxon>
        <taxon>Embryophyta</taxon>
        <taxon>Tracheophyta</taxon>
        <taxon>Spermatophyta</taxon>
        <taxon>Magnoliopsida</taxon>
        <taxon>eudicotyledons</taxon>
        <taxon>Gunneridae</taxon>
        <taxon>Pentapetalae</taxon>
        <taxon>rosids</taxon>
        <taxon>malvids</taxon>
        <taxon>Malvales</taxon>
        <taxon>Malvaceae</taxon>
        <taxon>Grewioideae</taxon>
        <taxon>Apeibeae</taxon>
        <taxon>Corchorus</taxon>
    </lineage>
</organism>
<proteinExistence type="predicted"/>
<accession>A0A1R3K8H7</accession>
<dbReference type="InterPro" id="IPR024752">
    <property type="entry name" value="Myb/SANT-like_dom"/>
</dbReference>
<keyword evidence="3" id="KW-1185">Reference proteome</keyword>
<dbReference type="Pfam" id="PF12776">
    <property type="entry name" value="Myb_DNA-bind_3"/>
    <property type="match status" value="1"/>
</dbReference>
<evidence type="ECO:0000313" key="3">
    <source>
        <dbReference type="Proteomes" id="UP000188268"/>
    </source>
</evidence>
<gene>
    <name evidence="2" type="ORF">CCACVL1_02456</name>
</gene>
<dbReference type="Proteomes" id="UP000188268">
    <property type="component" value="Unassembled WGS sequence"/>
</dbReference>
<dbReference type="Gramene" id="OMP03366">
    <property type="protein sequence ID" value="OMP03366"/>
    <property type="gene ID" value="CCACVL1_02456"/>
</dbReference>
<dbReference type="EMBL" id="AWWV01006071">
    <property type="protein sequence ID" value="OMP03366.1"/>
    <property type="molecule type" value="Genomic_DNA"/>
</dbReference>